<protein>
    <submittedName>
        <fullName evidence="2">Hydrolase of the HAD superfamily</fullName>
    </submittedName>
</protein>
<dbReference type="SUPFAM" id="SSF56784">
    <property type="entry name" value="HAD-like"/>
    <property type="match status" value="1"/>
</dbReference>
<dbReference type="InterPro" id="IPR006439">
    <property type="entry name" value="HAD-SF_hydro_IA"/>
</dbReference>
<dbReference type="PANTHER" id="PTHR43316:SF3">
    <property type="entry name" value="HALOACID DEHALOGENASE, TYPE II (AFU_ORTHOLOGUE AFUA_2G07750)-RELATED"/>
    <property type="match status" value="1"/>
</dbReference>
<name>A0ABT1G9J4_9GAMM</name>
<evidence type="ECO:0000313" key="2">
    <source>
        <dbReference type="EMBL" id="MCP1727994.1"/>
    </source>
</evidence>
<evidence type="ECO:0000313" key="3">
    <source>
        <dbReference type="Proteomes" id="UP001523550"/>
    </source>
</evidence>
<organism evidence="2 3">
    <name type="scientific">Natronospira proteinivora</name>
    <dbReference type="NCBI Taxonomy" id="1807133"/>
    <lineage>
        <taxon>Bacteria</taxon>
        <taxon>Pseudomonadati</taxon>
        <taxon>Pseudomonadota</taxon>
        <taxon>Gammaproteobacteria</taxon>
        <taxon>Natronospirales</taxon>
        <taxon>Natronospiraceae</taxon>
        <taxon>Natronospira</taxon>
    </lineage>
</organism>
<dbReference type="RefSeq" id="WP_253449241.1">
    <property type="nucleotide sequence ID" value="NZ_JALJYF010000002.1"/>
</dbReference>
<dbReference type="InterPro" id="IPR051540">
    <property type="entry name" value="S-2-haloacid_dehalogenase"/>
</dbReference>
<reference evidence="2 3" key="1">
    <citation type="submission" date="2022-03" db="EMBL/GenBank/DDBJ databases">
        <title>Genomic Encyclopedia of Type Strains, Phase III (KMG-III): the genomes of soil and plant-associated and newly described type strains.</title>
        <authorList>
            <person name="Whitman W."/>
        </authorList>
    </citation>
    <scope>NUCLEOTIDE SEQUENCE [LARGE SCALE GENOMIC DNA]</scope>
    <source>
        <strain evidence="2 3">BSker1</strain>
    </source>
</reference>
<dbReference type="Pfam" id="PF00702">
    <property type="entry name" value="Hydrolase"/>
    <property type="match status" value="1"/>
</dbReference>
<dbReference type="Gene3D" id="3.40.50.1000">
    <property type="entry name" value="HAD superfamily/HAD-like"/>
    <property type="match status" value="1"/>
</dbReference>
<dbReference type="SFLD" id="SFLDG01129">
    <property type="entry name" value="C1.5:_HAD__Beta-PGM__Phosphata"/>
    <property type="match status" value="1"/>
</dbReference>
<evidence type="ECO:0000256" key="1">
    <source>
        <dbReference type="ARBA" id="ARBA00022801"/>
    </source>
</evidence>
<dbReference type="NCBIfam" id="TIGR01549">
    <property type="entry name" value="HAD-SF-IA-v1"/>
    <property type="match status" value="1"/>
</dbReference>
<keyword evidence="1 2" id="KW-0378">Hydrolase</keyword>
<dbReference type="PRINTS" id="PR00413">
    <property type="entry name" value="HADHALOGNASE"/>
</dbReference>
<accession>A0ABT1G9J4</accession>
<dbReference type="SFLD" id="SFLDS00003">
    <property type="entry name" value="Haloacid_Dehalogenase"/>
    <property type="match status" value="1"/>
</dbReference>
<keyword evidence="3" id="KW-1185">Reference proteome</keyword>
<dbReference type="GO" id="GO:0016787">
    <property type="term" value="F:hydrolase activity"/>
    <property type="evidence" value="ECO:0007669"/>
    <property type="project" value="UniProtKB-KW"/>
</dbReference>
<sequence>MTQIRAISFDLDDTLWPVAPVIETAEQAVHAWFLRHGPPVARCFDVEGLRRLRLAVAEAHPEQAHDLSLMRRLSLRLACRQAGVDEDLAEPAFQIFFEARNRVQWYEDVAEVISSLAERHTLVALSNGNADLALTGLAPWFRFGISAIEAGAAKPDPRMFHHAARRLDLAPAEILHVGDDPLRDVAGARRAGCAAVLLDRIGDRGVDSPVPVIRNLRALPALIEDGTATRSA</sequence>
<proteinExistence type="predicted"/>
<dbReference type="NCBIfam" id="TIGR01509">
    <property type="entry name" value="HAD-SF-IA-v3"/>
    <property type="match status" value="1"/>
</dbReference>
<dbReference type="Gene3D" id="1.20.120.1600">
    <property type="match status" value="1"/>
</dbReference>
<dbReference type="InterPro" id="IPR036412">
    <property type="entry name" value="HAD-like_sf"/>
</dbReference>
<dbReference type="EMBL" id="JALJYF010000002">
    <property type="protein sequence ID" value="MCP1727994.1"/>
    <property type="molecule type" value="Genomic_DNA"/>
</dbReference>
<comment type="caution">
    <text evidence="2">The sequence shown here is derived from an EMBL/GenBank/DDBJ whole genome shotgun (WGS) entry which is preliminary data.</text>
</comment>
<dbReference type="InterPro" id="IPR023214">
    <property type="entry name" value="HAD_sf"/>
</dbReference>
<dbReference type="PANTHER" id="PTHR43316">
    <property type="entry name" value="HYDROLASE, HALOACID DELAHOGENASE-RELATED"/>
    <property type="match status" value="1"/>
</dbReference>
<gene>
    <name evidence="2" type="ORF">J2T60_001994</name>
</gene>
<dbReference type="Proteomes" id="UP001523550">
    <property type="component" value="Unassembled WGS sequence"/>
</dbReference>